<evidence type="ECO:0000256" key="3">
    <source>
        <dbReference type="ARBA" id="ARBA00005179"/>
    </source>
</evidence>
<dbReference type="EMBL" id="NBIV01000035">
    <property type="protein sequence ID" value="PXF46605.1"/>
    <property type="molecule type" value="Genomic_DNA"/>
</dbReference>
<comment type="pathway">
    <text evidence="3">Secondary metabolite biosynthesis.</text>
</comment>
<evidence type="ECO:0000313" key="10">
    <source>
        <dbReference type="EMBL" id="PXF46605.1"/>
    </source>
</evidence>
<dbReference type="OrthoDB" id="18170at2759"/>
<comment type="subcellular location">
    <subcellularLocation>
        <location evidence="2">Membrane</location>
        <topology evidence="2">Multi-pass membrane protein</topology>
    </subcellularLocation>
    <subcellularLocation>
        <location evidence="9">Mitochondrion inner membrane</location>
        <topology evidence="9">Multi-pass membrane protein</topology>
        <orientation evidence="9">Matrix side</orientation>
    </subcellularLocation>
</comment>
<dbReference type="PROSITE" id="PS00943">
    <property type="entry name" value="UBIA"/>
    <property type="match status" value="1"/>
</dbReference>
<dbReference type="FunFam" id="1.10.357.140:FF:000008">
    <property type="entry name" value="4-hydroxybenzoate octaprenyltransferase"/>
    <property type="match status" value="1"/>
</dbReference>
<evidence type="ECO:0000256" key="2">
    <source>
        <dbReference type="ARBA" id="ARBA00004141"/>
    </source>
</evidence>
<comment type="similarity">
    <text evidence="4 9">Belongs to the UbiA prenyltransferase family.</text>
</comment>
<comment type="catalytic activity">
    <reaction evidence="9">
        <text>an all-trans-polyprenyl diphosphate + 4-hydroxybenzoate = a 4-hydroxy-3-(all-trans-polyprenyl)benzoate + diphosphate</text>
        <dbReference type="Rhea" id="RHEA:44504"/>
        <dbReference type="Rhea" id="RHEA-COMP:9514"/>
        <dbReference type="Rhea" id="RHEA-COMP:9564"/>
        <dbReference type="ChEBI" id="CHEBI:17879"/>
        <dbReference type="ChEBI" id="CHEBI:33019"/>
        <dbReference type="ChEBI" id="CHEBI:58914"/>
        <dbReference type="ChEBI" id="CHEBI:78396"/>
        <dbReference type="EC" id="2.5.1.39"/>
    </reaction>
</comment>
<evidence type="ECO:0000256" key="1">
    <source>
        <dbReference type="ARBA" id="ARBA00001946"/>
    </source>
</evidence>
<organism evidence="10 11">
    <name type="scientific">Gracilariopsis chorda</name>
    <dbReference type="NCBI Taxonomy" id="448386"/>
    <lineage>
        <taxon>Eukaryota</taxon>
        <taxon>Rhodophyta</taxon>
        <taxon>Florideophyceae</taxon>
        <taxon>Rhodymeniophycidae</taxon>
        <taxon>Gracilariales</taxon>
        <taxon>Gracilariaceae</taxon>
        <taxon>Gracilariopsis</taxon>
    </lineage>
</organism>
<comment type="function">
    <text evidence="9">Catalyzes the prenylation of para-hydroxybenzoate (PHB) with an all-trans polyprenyl group. Mediates the second step in the final reaction sequence of coenzyme Q (CoQ) biosynthesis, which is the condensation of the polyisoprenoid side chain with PHB, generating the first membrane-bound Q intermediate.</text>
</comment>
<dbReference type="HAMAP" id="MF_01635">
    <property type="entry name" value="UbiA"/>
    <property type="match status" value="1"/>
</dbReference>
<comment type="cofactor">
    <cofactor evidence="1 9">
        <name>Mg(2+)</name>
        <dbReference type="ChEBI" id="CHEBI:18420"/>
    </cofactor>
</comment>
<dbReference type="Proteomes" id="UP000247409">
    <property type="component" value="Unassembled WGS sequence"/>
</dbReference>
<evidence type="ECO:0000256" key="8">
    <source>
        <dbReference type="ARBA" id="ARBA00023136"/>
    </source>
</evidence>
<evidence type="ECO:0000256" key="9">
    <source>
        <dbReference type="HAMAP-Rule" id="MF_03189"/>
    </source>
</evidence>
<feature type="transmembrane region" description="Helical" evidence="9">
    <location>
        <begin position="187"/>
        <end position="207"/>
    </location>
</feature>
<dbReference type="EC" id="2.5.1.39" evidence="9"/>
<dbReference type="STRING" id="448386.A0A2V3IX12"/>
<reference evidence="10 11" key="1">
    <citation type="journal article" date="2018" name="Mol. Biol. Evol.">
        <title>Analysis of the draft genome of the red seaweed Gracilariopsis chorda provides insights into genome size evolution in Rhodophyta.</title>
        <authorList>
            <person name="Lee J."/>
            <person name="Yang E.C."/>
            <person name="Graf L."/>
            <person name="Yang J.H."/>
            <person name="Qiu H."/>
            <person name="Zel Zion U."/>
            <person name="Chan C.X."/>
            <person name="Stephens T.G."/>
            <person name="Weber A.P.M."/>
            <person name="Boo G.H."/>
            <person name="Boo S.M."/>
            <person name="Kim K.M."/>
            <person name="Shin Y."/>
            <person name="Jung M."/>
            <person name="Lee S.J."/>
            <person name="Yim H.S."/>
            <person name="Lee J.H."/>
            <person name="Bhattacharya D."/>
            <person name="Yoon H.S."/>
        </authorList>
    </citation>
    <scope>NUCLEOTIDE SEQUENCE [LARGE SCALE GENOMIC DNA]</scope>
    <source>
        <strain evidence="10 11">SKKU-2015</strain>
        <tissue evidence="10">Whole body</tissue>
    </source>
</reference>
<keyword evidence="9" id="KW-0831">Ubiquinone biosynthesis</keyword>
<dbReference type="GO" id="GO:0005743">
    <property type="term" value="C:mitochondrial inner membrane"/>
    <property type="evidence" value="ECO:0007669"/>
    <property type="project" value="UniProtKB-SubCell"/>
</dbReference>
<feature type="transmembrane region" description="Helical" evidence="9">
    <location>
        <begin position="247"/>
        <end position="266"/>
    </location>
</feature>
<evidence type="ECO:0000256" key="4">
    <source>
        <dbReference type="ARBA" id="ARBA00005985"/>
    </source>
</evidence>
<protein>
    <recommendedName>
        <fullName evidence="9">4-hydroxybenzoate polyprenyltransferase, mitochondrial</fullName>
        <shortName evidence="9">4-HB polyprenyltransferase</shortName>
        <ecNumber evidence="9">2.5.1.39</ecNumber>
    </recommendedName>
    <alternativeName>
        <fullName evidence="9">Para-hydroxybenzoate--polyprenyltransferase</fullName>
        <shortName evidence="9">PHB:PPT</shortName>
        <shortName evidence="9">PHB:polyprenyltransferase</shortName>
    </alternativeName>
</protein>
<dbReference type="InterPro" id="IPR000537">
    <property type="entry name" value="UbiA_prenyltransferase"/>
</dbReference>
<keyword evidence="6 9" id="KW-0812">Transmembrane</keyword>
<keyword evidence="5 9" id="KW-0808">Transferase</keyword>
<feature type="transmembrane region" description="Helical" evidence="9">
    <location>
        <begin position="150"/>
        <end position="167"/>
    </location>
</feature>
<dbReference type="Pfam" id="PF01040">
    <property type="entry name" value="UbiA"/>
    <property type="match status" value="1"/>
</dbReference>
<evidence type="ECO:0000313" key="11">
    <source>
        <dbReference type="Proteomes" id="UP000247409"/>
    </source>
</evidence>
<keyword evidence="9" id="KW-0414">Isoprene biosynthesis</keyword>
<dbReference type="GO" id="GO:0008299">
    <property type="term" value="P:isoprenoid biosynthetic process"/>
    <property type="evidence" value="ECO:0007669"/>
    <property type="project" value="UniProtKB-UniRule"/>
</dbReference>
<proteinExistence type="inferred from homology"/>
<dbReference type="InterPro" id="IPR006370">
    <property type="entry name" value="HB_polyprenyltransferase-like"/>
</dbReference>
<sequence>MLRSLCSAPQIDSPKRTQQSPSLLSNLQSLHNRANAIYTRVSQNSYARLMRLDKPIGTHLLFLPCAWSISLHADLPQMLYLLPIFYAGATVMRGAGCTINDIWDVDIDRKVARTRTRPIAAGDVSVSRAFVFLGAQLMSALAILTRLNQSSFLVASLSVLPVLFYPLAKRRTPYPQAVLGMTMNWGALLGCTAVAGSITLPASMLYASGVCWTMVYDTVYAHQDKGDDKFLGIGSTALQFGERTKPMLAAFMAGQAAFLMAAGAAAELGTGYYMGITAAMIHGGYHLNKVDLSNKKECMDAFVSNQRTGALLWASILGGRLF</sequence>
<dbReference type="InterPro" id="IPR030470">
    <property type="entry name" value="UbiA_prenylTrfase_CS"/>
</dbReference>
<dbReference type="PANTHER" id="PTHR11048:SF28">
    <property type="entry name" value="4-HYDROXYBENZOATE POLYPRENYLTRANSFERASE, MITOCHONDRIAL"/>
    <property type="match status" value="1"/>
</dbReference>
<dbReference type="UniPathway" id="UPA00232"/>
<dbReference type="InterPro" id="IPR044878">
    <property type="entry name" value="UbiA_sf"/>
</dbReference>
<keyword evidence="11" id="KW-1185">Reference proteome</keyword>
<dbReference type="CDD" id="cd13959">
    <property type="entry name" value="PT_UbiA_COQ2"/>
    <property type="match status" value="1"/>
</dbReference>
<comment type="caution">
    <text evidence="10">The sequence shown here is derived from an EMBL/GenBank/DDBJ whole genome shotgun (WGS) entry which is preliminary data.</text>
</comment>
<evidence type="ECO:0000256" key="5">
    <source>
        <dbReference type="ARBA" id="ARBA00022679"/>
    </source>
</evidence>
<dbReference type="Gene3D" id="1.10.357.140">
    <property type="entry name" value="UbiA prenyltransferase"/>
    <property type="match status" value="1"/>
</dbReference>
<dbReference type="GO" id="GO:0006744">
    <property type="term" value="P:ubiquinone biosynthetic process"/>
    <property type="evidence" value="ECO:0007669"/>
    <property type="project" value="UniProtKB-UniRule"/>
</dbReference>
<dbReference type="AlphaFoldDB" id="A0A2V3IX12"/>
<comment type="pathway">
    <text evidence="9">Cofactor biosynthesis; ubiquinone biosynthesis.</text>
</comment>
<dbReference type="PANTHER" id="PTHR11048">
    <property type="entry name" value="PRENYLTRANSFERASES"/>
    <property type="match status" value="1"/>
</dbReference>
<dbReference type="FunFam" id="1.20.120.1780:FF:000001">
    <property type="entry name" value="4-hydroxybenzoate octaprenyltransferase"/>
    <property type="match status" value="1"/>
</dbReference>
<dbReference type="GO" id="GO:0008412">
    <property type="term" value="F:4-hydroxybenzoate polyprenyltransferase activity"/>
    <property type="evidence" value="ECO:0007669"/>
    <property type="project" value="UniProtKB-EC"/>
</dbReference>
<keyword evidence="9" id="KW-0496">Mitochondrion</keyword>
<keyword evidence="8 9" id="KW-0472">Membrane</keyword>
<keyword evidence="9" id="KW-0999">Mitochondrion inner membrane</keyword>
<dbReference type="NCBIfam" id="TIGR01474">
    <property type="entry name" value="ubiA_proteo"/>
    <property type="match status" value="1"/>
</dbReference>
<evidence type="ECO:0000256" key="6">
    <source>
        <dbReference type="ARBA" id="ARBA00022692"/>
    </source>
</evidence>
<name>A0A2V3IX12_9FLOR</name>
<evidence type="ECO:0000256" key="7">
    <source>
        <dbReference type="ARBA" id="ARBA00022989"/>
    </source>
</evidence>
<accession>A0A2V3IX12</accession>
<gene>
    <name evidence="10" type="ORF">BWQ96_03594</name>
</gene>
<dbReference type="InterPro" id="IPR039653">
    <property type="entry name" value="Prenyltransferase"/>
</dbReference>
<keyword evidence="7 9" id="KW-1133">Transmembrane helix</keyword>